<evidence type="ECO:0000256" key="3">
    <source>
        <dbReference type="ARBA" id="ARBA00022475"/>
    </source>
</evidence>
<dbReference type="InterPro" id="IPR036860">
    <property type="entry name" value="SH2_dom_sf"/>
</dbReference>
<dbReference type="PROSITE" id="PS50011">
    <property type="entry name" value="PROTEIN_KINASE_DOM"/>
    <property type="match status" value="1"/>
</dbReference>
<dbReference type="InterPro" id="IPR017441">
    <property type="entry name" value="Protein_kinase_ATP_BS"/>
</dbReference>
<dbReference type="GO" id="GO:0005737">
    <property type="term" value="C:cytoplasm"/>
    <property type="evidence" value="ECO:0007669"/>
    <property type="project" value="UniProtKB-SubCell"/>
</dbReference>
<evidence type="ECO:0000256" key="17">
    <source>
        <dbReference type="SAM" id="MobiDB-lite"/>
    </source>
</evidence>
<dbReference type="InterPro" id="IPR008266">
    <property type="entry name" value="Tyr_kinase_AS"/>
</dbReference>
<dbReference type="CDD" id="cd10361">
    <property type="entry name" value="SH2_Fps_family"/>
    <property type="match status" value="1"/>
</dbReference>
<comment type="catalytic activity">
    <reaction evidence="12 16">
        <text>L-tyrosyl-[protein] + ATP = O-phospho-L-tyrosyl-[protein] + ADP + H(+)</text>
        <dbReference type="Rhea" id="RHEA:10596"/>
        <dbReference type="Rhea" id="RHEA-COMP:10136"/>
        <dbReference type="Rhea" id="RHEA-COMP:20101"/>
        <dbReference type="ChEBI" id="CHEBI:15378"/>
        <dbReference type="ChEBI" id="CHEBI:30616"/>
        <dbReference type="ChEBI" id="CHEBI:46858"/>
        <dbReference type="ChEBI" id="CHEBI:61978"/>
        <dbReference type="ChEBI" id="CHEBI:456216"/>
        <dbReference type="EC" id="2.7.10.2"/>
    </reaction>
</comment>
<evidence type="ECO:0000256" key="13">
    <source>
        <dbReference type="ARBA" id="ARBA00061333"/>
    </source>
</evidence>
<dbReference type="Gene3D" id="3.30.200.20">
    <property type="entry name" value="Phosphorylase Kinase, domain 1"/>
    <property type="match status" value="1"/>
</dbReference>
<dbReference type="Gene3D" id="3.30.505.10">
    <property type="entry name" value="SH2 domain"/>
    <property type="match status" value="1"/>
</dbReference>
<accession>A0AAV5U0Z6</accession>
<comment type="subcellular location">
    <subcellularLocation>
        <location evidence="1">Cell membrane</location>
        <topology evidence="1">Peripheral membrane protein</topology>
    </subcellularLocation>
    <subcellularLocation>
        <location evidence="2">Cytoplasm</location>
    </subcellularLocation>
</comment>
<name>A0AAV5U0Z6_9BILA</name>
<keyword evidence="6 15" id="KW-0547">Nucleotide-binding</keyword>
<dbReference type="InterPro" id="IPR000980">
    <property type="entry name" value="SH2"/>
</dbReference>
<feature type="binding site" evidence="15">
    <location>
        <position position="194"/>
    </location>
    <ligand>
        <name>ATP</name>
        <dbReference type="ChEBI" id="CHEBI:30616"/>
    </ligand>
</feature>
<comment type="caution">
    <text evidence="20">The sequence shown here is derived from an EMBL/GenBank/DDBJ whole genome shotgun (WGS) entry which is preliminary data.</text>
</comment>
<dbReference type="FunFam" id="3.30.505.10:FF:000101">
    <property type="entry name" value="Tyrosine-protein kinase"/>
    <property type="match status" value="1"/>
</dbReference>
<evidence type="ECO:0000256" key="16">
    <source>
        <dbReference type="RuleBase" id="RU362096"/>
    </source>
</evidence>
<keyword evidence="8 15" id="KW-0067">ATP-binding</keyword>
<keyword evidence="9 14" id="KW-0727">SH2 domain</keyword>
<keyword evidence="7 16" id="KW-0418">Kinase</keyword>
<dbReference type="InterPro" id="IPR011009">
    <property type="entry name" value="Kinase-like_dom_sf"/>
</dbReference>
<evidence type="ECO:0000259" key="18">
    <source>
        <dbReference type="PROSITE" id="PS50001"/>
    </source>
</evidence>
<keyword evidence="3" id="KW-1003">Cell membrane</keyword>
<evidence type="ECO:0000256" key="2">
    <source>
        <dbReference type="ARBA" id="ARBA00004496"/>
    </source>
</evidence>
<dbReference type="InterPro" id="IPR000719">
    <property type="entry name" value="Prot_kinase_dom"/>
</dbReference>
<evidence type="ECO:0000256" key="15">
    <source>
        <dbReference type="PROSITE-ProRule" id="PRU10141"/>
    </source>
</evidence>
<dbReference type="FunFam" id="3.30.200.20:FF:000194">
    <property type="entry name" value="protein-tyrosine kinase 2-beta isoform X1"/>
    <property type="match status" value="1"/>
</dbReference>
<dbReference type="GO" id="GO:0005886">
    <property type="term" value="C:plasma membrane"/>
    <property type="evidence" value="ECO:0007669"/>
    <property type="project" value="UniProtKB-SubCell"/>
</dbReference>
<feature type="domain" description="SH2" evidence="18">
    <location>
        <begin position="56"/>
        <end position="151"/>
    </location>
</feature>
<feature type="region of interest" description="Disordered" evidence="17">
    <location>
        <begin position="1"/>
        <end position="41"/>
    </location>
</feature>
<gene>
    <name evidence="20" type="ORF">PENTCL1PPCAC_22631</name>
</gene>
<evidence type="ECO:0000313" key="20">
    <source>
        <dbReference type="EMBL" id="GMT00457.1"/>
    </source>
</evidence>
<dbReference type="CDD" id="cd00192">
    <property type="entry name" value="PTKc"/>
    <property type="match status" value="1"/>
</dbReference>
<evidence type="ECO:0000256" key="1">
    <source>
        <dbReference type="ARBA" id="ARBA00004202"/>
    </source>
</evidence>
<evidence type="ECO:0000256" key="9">
    <source>
        <dbReference type="ARBA" id="ARBA00022999"/>
    </source>
</evidence>
<dbReference type="PRINTS" id="PR00109">
    <property type="entry name" value="TYRKINASE"/>
</dbReference>
<dbReference type="Proteomes" id="UP001432027">
    <property type="component" value="Unassembled WGS sequence"/>
</dbReference>
<comment type="similarity">
    <text evidence="13">Belongs to the protein kinase superfamily. Tyr protein kinase family. Fes/fps subfamily.</text>
</comment>
<dbReference type="Pfam" id="PF00017">
    <property type="entry name" value="SH2"/>
    <property type="match status" value="1"/>
</dbReference>
<sequence length="423" mass="47158">MASTIGETGKGTKSTQSGQSGAKKLKKTKEGTSVEDKIETKDDEGSITDDIRNADFYHGLIPKTDAEALLKKEGDFVLRKTEHNSGVIVLCISVKTDGEKVKHFVINTDTNKSYFIDPAHKETSVSNLINFYKSSKTPLSAASNAKLKKAIERPPWGINHDAIFIVKKLGQGAFGEVYLAEYVSEKGRERVAVKTMKGEASRDARNKFLKEARMMRKYDHRNVVKILGVAVHEHPLMIVMECCEGGAMCSYLKKNGKTMPMKEKNRFVAEAAEGLAYLEKQQCIHRDIAARNCLLSGKANTVKISDFGMSDDKAILHDDTLEKVPVKWLAPEVLQDRIYSLKSDVWAFGVLVWEIYSNGAEPYPGLTRLQTRAKIVLTDYRMKMPDDTPGEIAKIAIQCWEKNADKRPSLSGILPDLKKLADK</sequence>
<dbReference type="GO" id="GO:0004715">
    <property type="term" value="F:non-membrane spanning protein tyrosine kinase activity"/>
    <property type="evidence" value="ECO:0007669"/>
    <property type="project" value="UniProtKB-EC"/>
</dbReference>
<keyword evidence="10" id="KW-0472">Membrane</keyword>
<dbReference type="InterPro" id="IPR020635">
    <property type="entry name" value="Tyr_kinase_cat_dom"/>
</dbReference>
<dbReference type="EMBL" id="BTSX01000005">
    <property type="protein sequence ID" value="GMT00457.1"/>
    <property type="molecule type" value="Genomic_DNA"/>
</dbReference>
<dbReference type="EC" id="2.7.10.2" evidence="16"/>
<keyword evidence="21" id="KW-1185">Reference proteome</keyword>
<evidence type="ECO:0000256" key="14">
    <source>
        <dbReference type="PROSITE-ProRule" id="PRU00191"/>
    </source>
</evidence>
<feature type="compositionally biased region" description="Basic and acidic residues" evidence="17">
    <location>
        <begin position="28"/>
        <end position="41"/>
    </location>
</feature>
<proteinExistence type="inferred from homology"/>
<protein>
    <recommendedName>
        <fullName evidence="16">Tyrosine-protein kinase</fullName>
        <ecNumber evidence="16">2.7.10.2</ecNumber>
    </recommendedName>
</protein>
<evidence type="ECO:0000256" key="8">
    <source>
        <dbReference type="ARBA" id="ARBA00022840"/>
    </source>
</evidence>
<dbReference type="InterPro" id="IPR035849">
    <property type="entry name" value="Fes/Fps/Fer_SH2"/>
</dbReference>
<dbReference type="InterPro" id="IPR001245">
    <property type="entry name" value="Ser-Thr/Tyr_kinase_cat_dom"/>
</dbReference>
<dbReference type="Pfam" id="PF07714">
    <property type="entry name" value="PK_Tyr_Ser-Thr"/>
    <property type="match status" value="1"/>
</dbReference>
<reference evidence="20" key="1">
    <citation type="submission" date="2023-10" db="EMBL/GenBank/DDBJ databases">
        <title>Genome assembly of Pristionchus species.</title>
        <authorList>
            <person name="Yoshida K."/>
            <person name="Sommer R.J."/>
        </authorList>
    </citation>
    <scope>NUCLEOTIDE SEQUENCE</scope>
    <source>
        <strain evidence="20">RS0144</strain>
    </source>
</reference>
<evidence type="ECO:0000256" key="11">
    <source>
        <dbReference type="ARBA" id="ARBA00023137"/>
    </source>
</evidence>
<feature type="domain" description="Protein kinase" evidence="19">
    <location>
        <begin position="163"/>
        <end position="420"/>
    </location>
</feature>
<dbReference type="AlphaFoldDB" id="A0AAV5U0Z6"/>
<keyword evidence="11 16" id="KW-0829">Tyrosine-protein kinase</keyword>
<dbReference type="SMART" id="SM00219">
    <property type="entry name" value="TyrKc"/>
    <property type="match status" value="1"/>
</dbReference>
<evidence type="ECO:0000259" key="19">
    <source>
        <dbReference type="PROSITE" id="PS50011"/>
    </source>
</evidence>
<evidence type="ECO:0000256" key="4">
    <source>
        <dbReference type="ARBA" id="ARBA00022490"/>
    </source>
</evidence>
<dbReference type="Gene3D" id="1.10.510.10">
    <property type="entry name" value="Transferase(Phosphotransferase) domain 1"/>
    <property type="match status" value="1"/>
</dbReference>
<feature type="compositionally biased region" description="Polar residues" evidence="17">
    <location>
        <begin position="1"/>
        <end position="20"/>
    </location>
</feature>
<keyword evidence="5 16" id="KW-0808">Transferase</keyword>
<keyword evidence="4" id="KW-0963">Cytoplasm</keyword>
<dbReference type="PANTHER" id="PTHR24418">
    <property type="entry name" value="TYROSINE-PROTEIN KINASE"/>
    <property type="match status" value="1"/>
</dbReference>
<dbReference type="PROSITE" id="PS00109">
    <property type="entry name" value="PROTEIN_KINASE_TYR"/>
    <property type="match status" value="1"/>
</dbReference>
<evidence type="ECO:0000256" key="7">
    <source>
        <dbReference type="ARBA" id="ARBA00022777"/>
    </source>
</evidence>
<evidence type="ECO:0000256" key="10">
    <source>
        <dbReference type="ARBA" id="ARBA00023136"/>
    </source>
</evidence>
<dbReference type="SUPFAM" id="SSF56112">
    <property type="entry name" value="Protein kinase-like (PK-like)"/>
    <property type="match status" value="1"/>
</dbReference>
<dbReference type="PROSITE" id="PS00107">
    <property type="entry name" value="PROTEIN_KINASE_ATP"/>
    <property type="match status" value="1"/>
</dbReference>
<evidence type="ECO:0000256" key="6">
    <source>
        <dbReference type="ARBA" id="ARBA00022741"/>
    </source>
</evidence>
<evidence type="ECO:0000256" key="12">
    <source>
        <dbReference type="ARBA" id="ARBA00051245"/>
    </source>
</evidence>
<organism evidence="20 21">
    <name type="scientific">Pristionchus entomophagus</name>
    <dbReference type="NCBI Taxonomy" id="358040"/>
    <lineage>
        <taxon>Eukaryota</taxon>
        <taxon>Metazoa</taxon>
        <taxon>Ecdysozoa</taxon>
        <taxon>Nematoda</taxon>
        <taxon>Chromadorea</taxon>
        <taxon>Rhabditida</taxon>
        <taxon>Rhabditina</taxon>
        <taxon>Diplogasteromorpha</taxon>
        <taxon>Diplogasteroidea</taxon>
        <taxon>Neodiplogasteridae</taxon>
        <taxon>Pristionchus</taxon>
    </lineage>
</organism>
<dbReference type="GO" id="GO:0005524">
    <property type="term" value="F:ATP binding"/>
    <property type="evidence" value="ECO:0007669"/>
    <property type="project" value="UniProtKB-UniRule"/>
</dbReference>
<evidence type="ECO:0000256" key="5">
    <source>
        <dbReference type="ARBA" id="ARBA00022679"/>
    </source>
</evidence>
<evidence type="ECO:0000313" key="21">
    <source>
        <dbReference type="Proteomes" id="UP001432027"/>
    </source>
</evidence>
<dbReference type="SUPFAM" id="SSF55550">
    <property type="entry name" value="SH2 domain"/>
    <property type="match status" value="1"/>
</dbReference>
<dbReference type="InterPro" id="IPR050198">
    <property type="entry name" value="Non-receptor_tyrosine_kinases"/>
</dbReference>
<dbReference type="SMART" id="SM00252">
    <property type="entry name" value="SH2"/>
    <property type="match status" value="1"/>
</dbReference>
<dbReference type="PROSITE" id="PS50001">
    <property type="entry name" value="SH2"/>
    <property type="match status" value="1"/>
</dbReference>